<evidence type="ECO:0000313" key="3">
    <source>
        <dbReference type="Proteomes" id="UP000008864"/>
    </source>
</evidence>
<dbReference type="GeneID" id="71777397"/>
<keyword evidence="3" id="KW-1185">Reference proteome</keyword>
<name>A0A080WJ62_TRIRC</name>
<organism evidence="2 3">
    <name type="scientific">Trichophyton rubrum (strain ATCC MYA-4607 / CBS 118892)</name>
    <name type="common">Athlete's foot fungus</name>
    <dbReference type="NCBI Taxonomy" id="559305"/>
    <lineage>
        <taxon>Eukaryota</taxon>
        <taxon>Fungi</taxon>
        <taxon>Dikarya</taxon>
        <taxon>Ascomycota</taxon>
        <taxon>Pezizomycotina</taxon>
        <taxon>Eurotiomycetes</taxon>
        <taxon>Eurotiomycetidae</taxon>
        <taxon>Onygenales</taxon>
        <taxon>Arthrodermataceae</taxon>
        <taxon>Trichophyton</taxon>
    </lineage>
</organism>
<accession>A0A080WJ62</accession>
<proteinExistence type="predicted"/>
<dbReference type="EMBL" id="GG700651">
    <property type="protein sequence ID" value="KFL61499.1"/>
    <property type="molecule type" value="Genomic_DNA"/>
</dbReference>
<dbReference type="AlphaFoldDB" id="A0A080WJ62"/>
<dbReference type="InParanoid" id="A0A080WJ62"/>
<reference evidence="3" key="1">
    <citation type="journal article" date="2012" name="MBio">
        <title>Comparative genome analysis of Trichophyton rubrum and related dermatophytes reveals candidate genes involved in infection.</title>
        <authorList>
            <person name="Martinez D.A."/>
            <person name="Oliver B.G."/>
            <person name="Graeser Y."/>
            <person name="Goldberg J.M."/>
            <person name="Li W."/>
            <person name="Martinez-Rossi N.M."/>
            <person name="Monod M."/>
            <person name="Shelest E."/>
            <person name="Barton R.C."/>
            <person name="Birch E."/>
            <person name="Brakhage A.A."/>
            <person name="Chen Z."/>
            <person name="Gurr S.J."/>
            <person name="Heiman D."/>
            <person name="Heitman J."/>
            <person name="Kosti I."/>
            <person name="Rossi A."/>
            <person name="Saif S."/>
            <person name="Samalova M."/>
            <person name="Saunders C.W."/>
            <person name="Shea T."/>
            <person name="Summerbell R.C."/>
            <person name="Xu J."/>
            <person name="Young S."/>
            <person name="Zeng Q."/>
            <person name="Birren B.W."/>
            <person name="Cuomo C.A."/>
            <person name="White T.C."/>
        </authorList>
    </citation>
    <scope>NUCLEOTIDE SEQUENCE [LARGE SCALE GENOMIC DNA]</scope>
    <source>
        <strain evidence="3">ATCC MYA-4607 / CBS 118892</strain>
    </source>
</reference>
<feature type="region of interest" description="Disordered" evidence="1">
    <location>
        <begin position="93"/>
        <end position="118"/>
    </location>
</feature>
<evidence type="ECO:0000313" key="2">
    <source>
        <dbReference type="EMBL" id="KFL61499.1"/>
    </source>
</evidence>
<dbReference type="RefSeq" id="XP_047606204.1">
    <property type="nucleotide sequence ID" value="XM_047751121.1"/>
</dbReference>
<evidence type="ECO:0000256" key="1">
    <source>
        <dbReference type="SAM" id="MobiDB-lite"/>
    </source>
</evidence>
<feature type="region of interest" description="Disordered" evidence="1">
    <location>
        <begin position="1"/>
        <end position="33"/>
    </location>
</feature>
<dbReference type="Proteomes" id="UP000008864">
    <property type="component" value="Unassembled WGS sequence"/>
</dbReference>
<dbReference type="HOGENOM" id="CLU_2074821_0_0_1"/>
<gene>
    <name evidence="2" type="ORF">TERG_12114</name>
</gene>
<protein>
    <submittedName>
        <fullName evidence="2">Uncharacterized protein</fullName>
    </submittedName>
</protein>
<sequence>MESTYGVRCLQDSGRAREKESTHPPGLPVRREGRAEETANLKQGTVHAGVIAAGARQGVNLMLSQPAVSPLFSPARTWGYLRNNRSQAMGLTQEKAAGTKGENERKALRATDSIPSHV</sequence>